<dbReference type="EMBL" id="MLAK01000176">
    <property type="protein sequence ID" value="OHT15883.1"/>
    <property type="molecule type" value="Genomic_DNA"/>
</dbReference>
<dbReference type="InterPro" id="IPR001806">
    <property type="entry name" value="Small_GTPase"/>
</dbReference>
<evidence type="ECO:0000256" key="1">
    <source>
        <dbReference type="ARBA" id="ARBA00022741"/>
    </source>
</evidence>
<dbReference type="PANTHER" id="PTHR47978">
    <property type="match status" value="1"/>
</dbReference>
<dbReference type="SMART" id="SM00173">
    <property type="entry name" value="RAS"/>
    <property type="match status" value="1"/>
</dbReference>
<comment type="caution">
    <text evidence="2">The sequence shown here is derived from an EMBL/GenBank/DDBJ whole genome shotgun (WGS) entry which is preliminary data.</text>
</comment>
<dbReference type="AlphaFoldDB" id="A0A1J4KXA3"/>
<dbReference type="SMART" id="SM00175">
    <property type="entry name" value="RAB"/>
    <property type="match status" value="1"/>
</dbReference>
<dbReference type="FunFam" id="3.40.50.300:FF:000808">
    <property type="entry name" value="Small GTP-binding protein, putative"/>
    <property type="match status" value="1"/>
</dbReference>
<proteinExistence type="predicted"/>
<keyword evidence="3" id="KW-1185">Reference proteome</keyword>
<organism evidence="2 3">
    <name type="scientific">Tritrichomonas foetus</name>
    <dbReference type="NCBI Taxonomy" id="1144522"/>
    <lineage>
        <taxon>Eukaryota</taxon>
        <taxon>Metamonada</taxon>
        <taxon>Parabasalia</taxon>
        <taxon>Tritrichomonadida</taxon>
        <taxon>Tritrichomonadidae</taxon>
        <taxon>Tritrichomonas</taxon>
    </lineage>
</organism>
<dbReference type="GeneID" id="94832118"/>
<reference evidence="2" key="1">
    <citation type="submission" date="2016-10" db="EMBL/GenBank/DDBJ databases">
        <authorList>
            <person name="Benchimol M."/>
            <person name="Almeida L.G."/>
            <person name="Vasconcelos A.T."/>
            <person name="Perreira-Neves A."/>
            <person name="Rosa I.A."/>
            <person name="Tasca T."/>
            <person name="Bogo M.R."/>
            <person name="de Souza W."/>
        </authorList>
    </citation>
    <scope>NUCLEOTIDE SEQUENCE [LARGE SCALE GENOMIC DNA]</scope>
    <source>
        <strain evidence="2">K</strain>
    </source>
</reference>
<dbReference type="PRINTS" id="PR00449">
    <property type="entry name" value="RASTRNSFRMNG"/>
</dbReference>
<dbReference type="GO" id="GO:0003924">
    <property type="term" value="F:GTPase activity"/>
    <property type="evidence" value="ECO:0007669"/>
    <property type="project" value="InterPro"/>
</dbReference>
<dbReference type="OrthoDB" id="63533at2759"/>
<dbReference type="SMART" id="SM00176">
    <property type="entry name" value="RAN"/>
    <property type="match status" value="1"/>
</dbReference>
<dbReference type="InterPro" id="IPR027417">
    <property type="entry name" value="P-loop_NTPase"/>
</dbReference>
<dbReference type="PROSITE" id="PS51421">
    <property type="entry name" value="RAS"/>
    <property type="match status" value="1"/>
</dbReference>
<dbReference type="SMART" id="SM00174">
    <property type="entry name" value="RHO"/>
    <property type="match status" value="1"/>
</dbReference>
<dbReference type="Pfam" id="PF00071">
    <property type="entry name" value="Ras"/>
    <property type="match status" value="1"/>
</dbReference>
<sequence>MSQTKVAKTVIVGDAGVGKTCLAKRAFTKNFDPHTEPTMGSEFFEGTRKMKDGTTLKFEIWDTAGQEVYRALAPVFFKNATIAILVFDVTKPKTLEALDYYVDALNTHTPNCFIAIVGNKIDLENDRQVTFQQGNDYAEKIKSTFYVETSATRGDNVDQLFNMLAQVDSLKFAETAPGVVSDIGNKEDSSKKCC</sequence>
<dbReference type="PROSITE" id="PS51420">
    <property type="entry name" value="RHO"/>
    <property type="match status" value="1"/>
</dbReference>
<dbReference type="Gene3D" id="3.40.50.300">
    <property type="entry name" value="P-loop containing nucleotide triphosphate hydrolases"/>
    <property type="match status" value="1"/>
</dbReference>
<keyword evidence="1" id="KW-0547">Nucleotide-binding</keyword>
<dbReference type="InterPro" id="IPR005225">
    <property type="entry name" value="Small_GTP-bd"/>
</dbReference>
<name>A0A1J4KXA3_9EUKA</name>
<dbReference type="RefSeq" id="XP_068369019.1">
    <property type="nucleotide sequence ID" value="XM_068497414.1"/>
</dbReference>
<gene>
    <name evidence="2" type="primary">RABF1</name>
    <name evidence="2" type="ORF">TRFO_13723</name>
</gene>
<evidence type="ECO:0000313" key="3">
    <source>
        <dbReference type="Proteomes" id="UP000179807"/>
    </source>
</evidence>
<dbReference type="NCBIfam" id="TIGR00231">
    <property type="entry name" value="small_GTP"/>
    <property type="match status" value="1"/>
</dbReference>
<evidence type="ECO:0000313" key="2">
    <source>
        <dbReference type="EMBL" id="OHT15883.1"/>
    </source>
</evidence>
<dbReference type="Proteomes" id="UP000179807">
    <property type="component" value="Unassembled WGS sequence"/>
</dbReference>
<dbReference type="VEuPathDB" id="TrichDB:TRFO_13723"/>
<dbReference type="GO" id="GO:0005525">
    <property type="term" value="F:GTP binding"/>
    <property type="evidence" value="ECO:0007669"/>
    <property type="project" value="InterPro"/>
</dbReference>
<dbReference type="PROSITE" id="PS51419">
    <property type="entry name" value="RAB"/>
    <property type="match status" value="1"/>
</dbReference>
<protein>
    <submittedName>
        <fullName evidence="2">Ras-related protein RABF1</fullName>
    </submittedName>
</protein>
<accession>A0A1J4KXA3</accession>
<dbReference type="SUPFAM" id="SSF52540">
    <property type="entry name" value="P-loop containing nucleoside triphosphate hydrolases"/>
    <property type="match status" value="1"/>
</dbReference>